<feature type="domain" description="Carrier" evidence="6">
    <location>
        <begin position="532"/>
        <end position="607"/>
    </location>
</feature>
<dbReference type="FunFam" id="3.40.50.12780:FF:000012">
    <property type="entry name" value="Non-ribosomal peptide synthetase"/>
    <property type="match status" value="1"/>
</dbReference>
<dbReference type="GO" id="GO:0043041">
    <property type="term" value="P:amino acid activation for nonribosomal peptide biosynthetic process"/>
    <property type="evidence" value="ECO:0007669"/>
    <property type="project" value="TreeGrafter"/>
</dbReference>
<feature type="region of interest" description="Disordered" evidence="4">
    <location>
        <begin position="1565"/>
        <end position="1649"/>
    </location>
</feature>
<feature type="transmembrane region" description="Helical" evidence="5">
    <location>
        <begin position="210"/>
        <end position="229"/>
    </location>
</feature>
<dbReference type="PROSITE" id="PS00012">
    <property type="entry name" value="PHOSPHOPANTETHEINE"/>
    <property type="match status" value="2"/>
</dbReference>
<evidence type="ECO:0000313" key="8">
    <source>
        <dbReference type="Proteomes" id="UP000095672"/>
    </source>
</evidence>
<dbReference type="OrthoDB" id="9761989at2"/>
<dbReference type="InterPro" id="IPR006162">
    <property type="entry name" value="Ppantetheine_attach_site"/>
</dbReference>
<dbReference type="InterPro" id="IPR010071">
    <property type="entry name" value="AA_adenyl_dom"/>
</dbReference>
<dbReference type="SUPFAM" id="SSF56801">
    <property type="entry name" value="Acetyl-CoA synthetase-like"/>
    <property type="match status" value="2"/>
</dbReference>
<evidence type="ECO:0000256" key="1">
    <source>
        <dbReference type="ARBA" id="ARBA00001957"/>
    </source>
</evidence>
<organism evidence="7 8">
    <name type="scientific">Microbulbifer aggregans</name>
    <dbReference type="NCBI Taxonomy" id="1769779"/>
    <lineage>
        <taxon>Bacteria</taxon>
        <taxon>Pseudomonadati</taxon>
        <taxon>Pseudomonadota</taxon>
        <taxon>Gammaproteobacteria</taxon>
        <taxon>Cellvibrionales</taxon>
        <taxon>Microbulbiferaceae</taxon>
        <taxon>Microbulbifer</taxon>
    </lineage>
</organism>
<dbReference type="InterPro" id="IPR011004">
    <property type="entry name" value="Trimer_LpxA-like_sf"/>
</dbReference>
<evidence type="ECO:0000259" key="6">
    <source>
        <dbReference type="PROSITE" id="PS50075"/>
    </source>
</evidence>
<dbReference type="GO" id="GO:0005829">
    <property type="term" value="C:cytosol"/>
    <property type="evidence" value="ECO:0007669"/>
    <property type="project" value="TreeGrafter"/>
</dbReference>
<evidence type="ECO:0000256" key="5">
    <source>
        <dbReference type="SAM" id="Phobius"/>
    </source>
</evidence>
<keyword evidence="2" id="KW-0596">Phosphopantetheine</keyword>
<dbReference type="Gene3D" id="1.10.1200.10">
    <property type="entry name" value="ACP-like"/>
    <property type="match status" value="2"/>
</dbReference>
<dbReference type="CDD" id="cd05930">
    <property type="entry name" value="A_NRPS"/>
    <property type="match status" value="1"/>
</dbReference>
<dbReference type="RefSeq" id="WP_069946610.1">
    <property type="nucleotide sequence ID" value="NZ_CP014143.1"/>
</dbReference>
<dbReference type="Pfam" id="PF00668">
    <property type="entry name" value="Condensation"/>
    <property type="match status" value="1"/>
</dbReference>
<dbReference type="PROSITE" id="PS00455">
    <property type="entry name" value="AMP_BINDING"/>
    <property type="match status" value="2"/>
</dbReference>
<dbReference type="InterPro" id="IPR036736">
    <property type="entry name" value="ACP-like_sf"/>
</dbReference>
<evidence type="ECO:0000256" key="2">
    <source>
        <dbReference type="ARBA" id="ARBA00022450"/>
    </source>
</evidence>
<dbReference type="Pfam" id="PF13193">
    <property type="entry name" value="AMP-binding_C"/>
    <property type="match status" value="2"/>
</dbReference>
<dbReference type="NCBIfam" id="NF003417">
    <property type="entry name" value="PRK04813.1"/>
    <property type="match status" value="2"/>
</dbReference>
<gene>
    <name evidence="7" type="primary">lgrD</name>
    <name evidence="7" type="ORF">AUP74_01013</name>
</gene>
<evidence type="ECO:0000256" key="4">
    <source>
        <dbReference type="SAM" id="MobiDB-lite"/>
    </source>
</evidence>
<dbReference type="InterPro" id="IPR045851">
    <property type="entry name" value="AMP-bd_C_sf"/>
</dbReference>
<dbReference type="InterPro" id="IPR025110">
    <property type="entry name" value="AMP-bd_C"/>
</dbReference>
<dbReference type="Gene3D" id="3.40.50.12780">
    <property type="entry name" value="N-terminal domain of ligase-like"/>
    <property type="match status" value="1"/>
</dbReference>
<dbReference type="Gene3D" id="3.40.50.980">
    <property type="match status" value="2"/>
</dbReference>
<keyword evidence="5" id="KW-0812">Transmembrane</keyword>
<dbReference type="Pfam" id="PF00550">
    <property type="entry name" value="PP-binding"/>
    <property type="match status" value="2"/>
</dbReference>
<dbReference type="PROSITE" id="PS50075">
    <property type="entry name" value="CARRIER"/>
    <property type="match status" value="2"/>
</dbReference>
<dbReference type="KEGG" id="micc:AUP74_01013"/>
<sequence>MNIVEHLSANFSRFTLGETEQSIAERFEKIALLYGGRLAITDANSSITYGALNQLANRMARNILSVAPAEEPVRIAVFMEKGIQNIAAILAVLKCGHAYVPIDPEFPEERNRHIYRESGAALLVTNTNSRAAAAKLAGDTARILDLDGIPESTNSDNLDVDISPDALAYIIYTSGSTGRPKGVVQNQRNVLHGCMRRTNLQKVIPQDRMTLFYSCSVIASVYCIFGALLNGASLFPYDFRTDGVEKLANWLRSRRITIYHSVASVFREFARSYQGADDVFDVRLVIFGGERVLTSDVELARKVFSRKIAFYTGLGSTETGTMRYFPIDEDTEIDEEVVPIGYPVEGIDVLLLDEEGNEVAAGEVGEIAVRSRYVALGYWKNSEASEKAFYSDPKDPDVRIYRTGDLGQMEQDGLLRHRGRKDFQVKIRGFRVEVSEVEANLIDHPAISEAVVVARDLRGETQLVAYIVPAEGELVTVQGLRNYLADRLTYYMIPTVVVCLDQLPKTPNNKVDRNALPEPDEKNILATETRVPPQGATESQLVEFAREVLDREDIGTNQNFFDLGGHSLRAMQLLARIREHFAADLSVRAIFEARDFKDLATAIDAAPPLSEDSQPEFIHAPETARLPLSSAQTRMWLADQLYGGGAAYNISNTVYLEGELNLPALEEAIGQIVSRHSILRTRFPSDEAGPRQEILPADAFELNVIDLRAMAKAERAKRAMQICRRLLEARQDLADGPLFCSTLVRVGERAAVLALVFNHIIYDNIWSSAIFFRELAHLYGALSQGHAASLPPLEFQFVDYAYWEQSQAQSPSQAKQLAFWRDQLSGAPETLDLPADHPPQGKPDFSGGIVRFKLPTAPWAAARTVAKQESVTGFMVLLAVWQLLLHRYSGQDDILVGTPTGRRPLTQTEDMIGLFINTLVLRTDFSSAPGFRELLAQVRATTIDAFSNDQVPFERVVADLNPDRRGGTAPLFQHLFIHRQMEGDQWQLPGLQVKPLEIHSGGSKFDLTLSVLEKADEVACTIEYRRARFERQTIERMSQHFTQLLEGAVTAPDCPVGELPMIGAAERCKLREQVQRTARTLPVQETTAQLFERVATLRSEEIAVIAGTEQLTYSALNRAANALARDLIDRGLKPGQLVAVCIDREISMVSALLAVWKAGGAYVPLDPHFPAERLSYMLEDSGAGFLITAAALRDRFSDFSGEVLQPPEPDEVLARDRCRNLQPLAGGNDLAYVIYTSGSTGRPKGVEITHRSLVNFLCAMQKEPSFSADDRLLAVTTLCFDIAMLEIFLPLISGGSVVIQDRRGCMDPQKIREAIEKHNISVMQATPATWRMLLDFGWQGEPSVRVFCGGEAMGEDLAASLLERGLEVWNLYGPTETTIWSAAGRIRAPAEARFVGAPIANTRLYVLNSAGASQPAGVPGELCIGGAGLARGYRNREELTREKFFSSELDPHGRLYRTGDLVVQRLDGRLEFLGRIDHQVKIRGFRVELGEIESALLGDDIRRAVVIAHNDDFGSQYLAAYLIPVDGAKIDITALRTRLRQTLPEYMVPAHFVTLDAFPMTANGKVDRKAFPPPSDNAAAGQDPQPQTQTPPDSEPAGPAPIKVKVQQPRKAPAPEHSKSTVTPSKEQPKKTVLREPEAEVEPPQQTAVKQTREIVGVDAVPNNPPGKATPSPVEDVVRAVFRDVLKVPIESDEASFFDLGGHSLAAIHAIARLNQHFGLSLPPTLLFDFASIRQLSSAITAFREGQSEQEVMEQASLDEATSRQVDAILEAVKEKKDALDMPDFPHGMKMRESPFARKWLAPLFAIRSGFLRILLQKLILKLEGGSTFSVTMRKLYRQHYDIHVADFSSVPFEPTRLKRTTRIGKYCTIYRTVNFQNADHPRNTLSTHGLFYSRGLGFSTGYELDRVTIEVGNDVWIGDGAKILYPTRKIGDGAVIAAGAVVVEDVPPYAIVAGYPAQVVRYRFSRETIAKLESLKWWEMSDRNLFHARGEFLRPLEGDRVH</sequence>
<dbReference type="Gene3D" id="3.30.559.30">
    <property type="entry name" value="Nonribosomal peptide synthetase, condensation domain"/>
    <property type="match status" value="1"/>
</dbReference>
<dbReference type="Gene3D" id="3.30.300.30">
    <property type="match status" value="2"/>
</dbReference>
<dbReference type="GO" id="GO:0047527">
    <property type="term" value="F:2,3-dihydroxybenzoate-serine ligase activity"/>
    <property type="evidence" value="ECO:0007669"/>
    <property type="project" value="TreeGrafter"/>
</dbReference>
<dbReference type="CDD" id="cd19531">
    <property type="entry name" value="LCL_NRPS-like"/>
    <property type="match status" value="1"/>
</dbReference>
<keyword evidence="5" id="KW-0472">Membrane</keyword>
<dbReference type="CDD" id="cd12116">
    <property type="entry name" value="A_NRPS_Ta1_like"/>
    <property type="match status" value="1"/>
</dbReference>
<dbReference type="GO" id="GO:0009239">
    <property type="term" value="P:enterobactin biosynthetic process"/>
    <property type="evidence" value="ECO:0007669"/>
    <property type="project" value="TreeGrafter"/>
</dbReference>
<evidence type="ECO:0000256" key="3">
    <source>
        <dbReference type="ARBA" id="ARBA00022553"/>
    </source>
</evidence>
<dbReference type="PANTHER" id="PTHR45527">
    <property type="entry name" value="NONRIBOSOMAL PEPTIDE SYNTHETASE"/>
    <property type="match status" value="1"/>
</dbReference>
<dbReference type="STRING" id="1769779.AUP74_01013"/>
<dbReference type="InterPro" id="IPR000873">
    <property type="entry name" value="AMP-dep_synth/lig_dom"/>
</dbReference>
<keyword evidence="8" id="KW-1185">Reference proteome</keyword>
<dbReference type="Pfam" id="PF00501">
    <property type="entry name" value="AMP-binding"/>
    <property type="match status" value="2"/>
</dbReference>
<dbReference type="InterPro" id="IPR001242">
    <property type="entry name" value="Condensation_dom"/>
</dbReference>
<dbReference type="SUPFAM" id="SSF52777">
    <property type="entry name" value="CoA-dependent acyltransferases"/>
    <property type="match status" value="2"/>
</dbReference>
<dbReference type="EMBL" id="CP014143">
    <property type="protein sequence ID" value="AOS96478.1"/>
    <property type="molecule type" value="Genomic_DNA"/>
</dbReference>
<dbReference type="InterPro" id="IPR023213">
    <property type="entry name" value="CAT-like_dom_sf"/>
</dbReference>
<reference evidence="8" key="1">
    <citation type="submission" date="2016-01" db="EMBL/GenBank/DDBJ databases">
        <title>Complete genome sequence of Microbulbifer sp. CCB-MM1, a halophile isolated from Matang Mangrove Forest, Perak.</title>
        <authorList>
            <person name="Moh T.H."/>
            <person name="Dinesh B."/>
            <person name="Lau N.-S."/>
            <person name="Go F."/>
            <person name="Alexander Chong S.-C."/>
        </authorList>
    </citation>
    <scope>NUCLEOTIDE SEQUENCE [LARGE SCALE GENOMIC DNA]</scope>
    <source>
        <strain evidence="8">CCB-MM1</strain>
    </source>
</reference>
<dbReference type="InterPro" id="IPR020806">
    <property type="entry name" value="PKS_PP-bd"/>
</dbReference>
<keyword evidence="5" id="KW-1133">Transmembrane helix</keyword>
<feature type="compositionally biased region" description="Basic and acidic residues" evidence="4">
    <location>
        <begin position="1627"/>
        <end position="1638"/>
    </location>
</feature>
<dbReference type="PANTHER" id="PTHR45527:SF1">
    <property type="entry name" value="FATTY ACID SYNTHASE"/>
    <property type="match status" value="1"/>
</dbReference>
<dbReference type="InterPro" id="IPR042099">
    <property type="entry name" value="ANL_N_sf"/>
</dbReference>
<proteinExistence type="predicted"/>
<accession>A0A1C9W5Q2</accession>
<evidence type="ECO:0000313" key="7">
    <source>
        <dbReference type="EMBL" id="AOS96478.1"/>
    </source>
</evidence>
<dbReference type="NCBIfam" id="TIGR01733">
    <property type="entry name" value="AA-adenyl-dom"/>
    <property type="match status" value="2"/>
</dbReference>
<comment type="cofactor">
    <cofactor evidence="1">
        <name>pantetheine 4'-phosphate</name>
        <dbReference type="ChEBI" id="CHEBI:47942"/>
    </cofactor>
</comment>
<dbReference type="GO" id="GO:0009366">
    <property type="term" value="C:enterobactin synthetase complex"/>
    <property type="evidence" value="ECO:0007669"/>
    <property type="project" value="TreeGrafter"/>
</dbReference>
<name>A0A1C9W5Q2_9GAMM</name>
<dbReference type="SMART" id="SM00823">
    <property type="entry name" value="PKS_PP"/>
    <property type="match status" value="2"/>
</dbReference>
<dbReference type="FunFam" id="3.40.50.980:FF:000001">
    <property type="entry name" value="Non-ribosomal peptide synthetase"/>
    <property type="match status" value="2"/>
</dbReference>
<dbReference type="Gene3D" id="2.160.10.10">
    <property type="entry name" value="Hexapeptide repeat proteins"/>
    <property type="match status" value="1"/>
</dbReference>
<dbReference type="InterPro" id="IPR009081">
    <property type="entry name" value="PP-bd_ACP"/>
</dbReference>
<dbReference type="PATRIC" id="fig|1769779.3.peg.1031"/>
<feature type="domain" description="Carrier" evidence="6">
    <location>
        <begin position="1669"/>
        <end position="1744"/>
    </location>
</feature>
<dbReference type="Gene3D" id="3.30.559.10">
    <property type="entry name" value="Chloramphenicol acetyltransferase-like domain"/>
    <property type="match status" value="1"/>
</dbReference>
<dbReference type="GO" id="GO:0031177">
    <property type="term" value="F:phosphopantetheine binding"/>
    <property type="evidence" value="ECO:0007669"/>
    <property type="project" value="InterPro"/>
</dbReference>
<dbReference type="Gene3D" id="2.30.38.10">
    <property type="entry name" value="Luciferase, Domain 3"/>
    <property type="match status" value="1"/>
</dbReference>
<dbReference type="InterPro" id="IPR020845">
    <property type="entry name" value="AMP-binding_CS"/>
</dbReference>
<dbReference type="FunFam" id="3.30.300.30:FF:000010">
    <property type="entry name" value="Enterobactin synthetase component F"/>
    <property type="match status" value="2"/>
</dbReference>
<dbReference type="Proteomes" id="UP000095672">
    <property type="component" value="Chromosome"/>
</dbReference>
<dbReference type="SUPFAM" id="SSF47336">
    <property type="entry name" value="ACP-like"/>
    <property type="match status" value="2"/>
</dbReference>
<feature type="compositionally biased region" description="Low complexity" evidence="4">
    <location>
        <begin position="1582"/>
        <end position="1592"/>
    </location>
</feature>
<dbReference type="SUPFAM" id="SSF51161">
    <property type="entry name" value="Trimeric LpxA-like enzymes"/>
    <property type="match status" value="1"/>
</dbReference>
<keyword evidence="3" id="KW-0597">Phosphoprotein</keyword>
<protein>
    <submittedName>
        <fullName evidence="7">Linear gramicidin synthase subunit D</fullName>
    </submittedName>
</protein>